<comment type="caution">
    <text evidence="1">The sequence shown here is derived from an EMBL/GenBank/DDBJ whole genome shotgun (WGS) entry which is preliminary data.</text>
</comment>
<accession>A0A8J2EBF2</accession>
<dbReference type="AlphaFoldDB" id="A0A8J2EBF2"/>
<evidence type="ECO:0000313" key="1">
    <source>
        <dbReference type="EMBL" id="CAG5073577.1"/>
    </source>
</evidence>
<name>A0A8J2EBF2_COTCN</name>
<proteinExistence type="predicted"/>
<sequence>MLPPYINKAILINPRFFSKFSITEFILSLISFLTSGTYFERFLIAVKGALHLEYSTVIWSPSTTQATNRLERIQYKLSKHLANRTFLSTSQEAYSNFQISKLSQRRQISDLIFAFKIINGHIDSPEILEKVGIICPRSNLRANRLIETIKTTKTREIGSLI</sequence>
<dbReference type="EMBL" id="CAJNRD030001114">
    <property type="protein sequence ID" value="CAG5073577.1"/>
    <property type="molecule type" value="Genomic_DNA"/>
</dbReference>
<dbReference type="OrthoDB" id="426210at2759"/>
<dbReference type="Proteomes" id="UP000786811">
    <property type="component" value="Unassembled WGS sequence"/>
</dbReference>
<protein>
    <submittedName>
        <fullName evidence="1">Uncharacterized protein</fullName>
    </submittedName>
</protein>
<organism evidence="1 2">
    <name type="scientific">Cotesia congregata</name>
    <name type="common">Parasitoid wasp</name>
    <name type="synonym">Apanteles congregatus</name>
    <dbReference type="NCBI Taxonomy" id="51543"/>
    <lineage>
        <taxon>Eukaryota</taxon>
        <taxon>Metazoa</taxon>
        <taxon>Ecdysozoa</taxon>
        <taxon>Arthropoda</taxon>
        <taxon>Hexapoda</taxon>
        <taxon>Insecta</taxon>
        <taxon>Pterygota</taxon>
        <taxon>Neoptera</taxon>
        <taxon>Endopterygota</taxon>
        <taxon>Hymenoptera</taxon>
        <taxon>Apocrita</taxon>
        <taxon>Ichneumonoidea</taxon>
        <taxon>Braconidae</taxon>
        <taxon>Microgastrinae</taxon>
        <taxon>Cotesia</taxon>
    </lineage>
</organism>
<gene>
    <name evidence="1" type="ORF">HICCMSTLAB_LOCUS505</name>
</gene>
<evidence type="ECO:0000313" key="2">
    <source>
        <dbReference type="Proteomes" id="UP000786811"/>
    </source>
</evidence>
<reference evidence="1" key="1">
    <citation type="submission" date="2021-04" db="EMBL/GenBank/DDBJ databases">
        <authorList>
            <person name="Chebbi M.A.C M."/>
        </authorList>
    </citation>
    <scope>NUCLEOTIDE SEQUENCE</scope>
</reference>
<keyword evidence="2" id="KW-1185">Reference proteome</keyword>